<comment type="subcellular location">
    <subcellularLocation>
        <location evidence="1">Secreted</location>
    </subcellularLocation>
</comment>
<keyword evidence="3" id="KW-0964">Secreted</keyword>
<dbReference type="OrthoDB" id="7981045at2759"/>
<gene>
    <name evidence="5" type="primary">LOC115634740</name>
</gene>
<accession>A0A6J2UM51</accession>
<evidence type="ECO:0000256" key="3">
    <source>
        <dbReference type="ARBA" id="ARBA00022525"/>
    </source>
</evidence>
<name>A0A6J2UM51_DROLE</name>
<protein>
    <submittedName>
        <fullName evidence="5">Uncharacterized protein LOC115634740</fullName>
    </submittedName>
</protein>
<keyword evidence="4" id="KW-1185">Reference proteome</keyword>
<dbReference type="PANTHER" id="PTHR21066">
    <property type="entry name" value="ODORANT-BINDING PROTEIN 59A-RELATED"/>
    <property type="match status" value="1"/>
</dbReference>
<evidence type="ECO:0000256" key="2">
    <source>
        <dbReference type="ARBA" id="ARBA00008098"/>
    </source>
</evidence>
<dbReference type="CTD" id="246434"/>
<dbReference type="InterPro" id="IPR052295">
    <property type="entry name" value="Odorant-binding_protein"/>
</dbReference>
<evidence type="ECO:0000313" key="4">
    <source>
        <dbReference type="Proteomes" id="UP000504634"/>
    </source>
</evidence>
<proteinExistence type="inferred from homology"/>
<comment type="similarity">
    <text evidence="2">Belongs to the PBP/GOBP family.</text>
</comment>
<evidence type="ECO:0000256" key="1">
    <source>
        <dbReference type="ARBA" id="ARBA00004613"/>
    </source>
</evidence>
<dbReference type="PANTHER" id="PTHR21066:SF15">
    <property type="entry name" value="GH25962P-RELATED"/>
    <property type="match status" value="1"/>
</dbReference>
<dbReference type="SUPFAM" id="SSF47565">
    <property type="entry name" value="Insect pheromone/odorant-binding proteins"/>
    <property type="match status" value="1"/>
</dbReference>
<reference evidence="5" key="1">
    <citation type="submission" date="2025-08" db="UniProtKB">
        <authorList>
            <consortium name="RefSeq"/>
        </authorList>
    </citation>
    <scope>IDENTIFICATION</scope>
    <source>
        <strain evidence="5">11010-0011.00</strain>
        <tissue evidence="5">Whole body</tissue>
    </source>
</reference>
<dbReference type="GeneID" id="115634740"/>
<evidence type="ECO:0000313" key="5">
    <source>
        <dbReference type="RefSeq" id="XP_030388488.1"/>
    </source>
</evidence>
<organism evidence="4 5">
    <name type="scientific">Drosophila lebanonensis</name>
    <name type="common">Fruit fly</name>
    <name type="synonym">Scaptodrosophila lebanonensis</name>
    <dbReference type="NCBI Taxonomy" id="7225"/>
    <lineage>
        <taxon>Eukaryota</taxon>
        <taxon>Metazoa</taxon>
        <taxon>Ecdysozoa</taxon>
        <taxon>Arthropoda</taxon>
        <taxon>Hexapoda</taxon>
        <taxon>Insecta</taxon>
        <taxon>Pterygota</taxon>
        <taxon>Neoptera</taxon>
        <taxon>Endopterygota</taxon>
        <taxon>Diptera</taxon>
        <taxon>Brachycera</taxon>
        <taxon>Muscomorpha</taxon>
        <taxon>Ephydroidea</taxon>
        <taxon>Drosophilidae</taxon>
        <taxon>Scaptodrosophila</taxon>
    </lineage>
</organism>
<dbReference type="RefSeq" id="XP_030388488.1">
    <property type="nucleotide sequence ID" value="XM_030532628.1"/>
</dbReference>
<dbReference type="AlphaFoldDB" id="A0A6J2UM51"/>
<dbReference type="InterPro" id="IPR036728">
    <property type="entry name" value="PBP_GOBP_sf"/>
</dbReference>
<dbReference type="Proteomes" id="UP000504634">
    <property type="component" value="Unplaced"/>
</dbReference>
<sequence>MKSIKSCCATPAITFDAFKDQCSNYMNKGPQTTLCLYECIFNATNTLSGTSLNINNARTMLSKIFGDNQDFVNAYAQGMQNCTSSVQEMASAAKQRPPPPTMMLGGQNCSPVPLMYTSWTNSNDCNEAKEYVQNCKNQNKGAGGLLGPRKIRG</sequence>
<dbReference type="Gene3D" id="1.10.238.270">
    <property type="match status" value="1"/>
</dbReference>
<dbReference type="GO" id="GO:0005576">
    <property type="term" value="C:extracellular region"/>
    <property type="evidence" value="ECO:0007669"/>
    <property type="project" value="UniProtKB-SubCell"/>
</dbReference>
<dbReference type="GO" id="GO:0005549">
    <property type="term" value="F:odorant binding"/>
    <property type="evidence" value="ECO:0007669"/>
    <property type="project" value="InterPro"/>
</dbReference>